<reference evidence="2" key="1">
    <citation type="submission" date="2011-02" db="EMBL/GenBank/DDBJ databases">
        <title>The genome of the leaf-cutting ant Acromyrmex echinatior suggests key adaptations to social evolution and fungus farming.</title>
        <authorList>
            <person name="Nygaard S."/>
            <person name="Zhang G."/>
        </authorList>
    </citation>
    <scope>NUCLEOTIDE SEQUENCE</scope>
</reference>
<sequence>MTGRVEKERRFLLSDADRTGDPRYDQTIAKHACICDRILSLSELPVQKVTNLIIHLSQKHKRREASQEEAADNLSTSEENPNLSKNITNREGSTEISIEQVNARIYPQLGLHEVRTQNARESERRNNRKEEPIPAPRRTLAPPQLALAAPQLTLATPQHSCAPIFSDMNGFRTIIDFWPNIINGVKLCIEKEGKLKGKRGKRRKEKEKRCGRKHNLNQWIIINSSKDAISNGNQFVIIFISAKHIKAFKMER</sequence>
<feature type="compositionally biased region" description="Basic and acidic residues" evidence="1">
    <location>
        <begin position="112"/>
        <end position="132"/>
    </location>
</feature>
<gene>
    <name evidence="2" type="ORF">G5I_02361</name>
</gene>
<feature type="compositionally biased region" description="Polar residues" evidence="1">
    <location>
        <begin position="73"/>
        <end position="92"/>
    </location>
</feature>
<organism evidence="3">
    <name type="scientific">Acromyrmex echinatior</name>
    <name type="common">Panamanian leafcutter ant</name>
    <name type="synonym">Acromyrmex octospinosus echinatior</name>
    <dbReference type="NCBI Taxonomy" id="103372"/>
    <lineage>
        <taxon>Eukaryota</taxon>
        <taxon>Metazoa</taxon>
        <taxon>Ecdysozoa</taxon>
        <taxon>Arthropoda</taxon>
        <taxon>Hexapoda</taxon>
        <taxon>Insecta</taxon>
        <taxon>Pterygota</taxon>
        <taxon>Neoptera</taxon>
        <taxon>Endopterygota</taxon>
        <taxon>Hymenoptera</taxon>
        <taxon>Apocrita</taxon>
        <taxon>Aculeata</taxon>
        <taxon>Formicoidea</taxon>
        <taxon>Formicidae</taxon>
        <taxon>Myrmicinae</taxon>
        <taxon>Acromyrmex</taxon>
    </lineage>
</organism>
<dbReference type="Proteomes" id="UP000007755">
    <property type="component" value="Unassembled WGS sequence"/>
</dbReference>
<evidence type="ECO:0000256" key="1">
    <source>
        <dbReference type="SAM" id="MobiDB-lite"/>
    </source>
</evidence>
<accession>F4WA45</accession>
<keyword evidence="3" id="KW-1185">Reference proteome</keyword>
<feature type="region of interest" description="Disordered" evidence="1">
    <location>
        <begin position="112"/>
        <end position="140"/>
    </location>
</feature>
<name>F4WA45_ACREC</name>
<feature type="region of interest" description="Disordered" evidence="1">
    <location>
        <begin position="57"/>
        <end position="92"/>
    </location>
</feature>
<evidence type="ECO:0000313" key="2">
    <source>
        <dbReference type="EMBL" id="EGI68975.1"/>
    </source>
</evidence>
<protein>
    <submittedName>
        <fullName evidence="2">Uncharacterized protein</fullName>
    </submittedName>
</protein>
<evidence type="ECO:0000313" key="3">
    <source>
        <dbReference type="Proteomes" id="UP000007755"/>
    </source>
</evidence>
<dbReference type="InParanoid" id="F4WA45"/>
<proteinExistence type="predicted"/>
<dbReference type="AlphaFoldDB" id="F4WA45"/>
<dbReference type="EMBL" id="GL888037">
    <property type="protein sequence ID" value="EGI68975.1"/>
    <property type="molecule type" value="Genomic_DNA"/>
</dbReference>